<proteinExistence type="predicted"/>
<dbReference type="Proteomes" id="UP001055153">
    <property type="component" value="Unassembled WGS sequence"/>
</dbReference>
<gene>
    <name evidence="2" type="ORF">GMJLKIPL_4338</name>
</gene>
<dbReference type="SUPFAM" id="SSF49503">
    <property type="entry name" value="Cupredoxins"/>
    <property type="match status" value="1"/>
</dbReference>
<name>A0ABQ4SKW0_9HYPH</name>
<dbReference type="EMBL" id="BPQQ01000055">
    <property type="protein sequence ID" value="GJE02390.1"/>
    <property type="molecule type" value="Genomic_DNA"/>
</dbReference>
<evidence type="ECO:0000313" key="3">
    <source>
        <dbReference type="Proteomes" id="UP001055153"/>
    </source>
</evidence>
<dbReference type="Gene3D" id="2.60.40.420">
    <property type="entry name" value="Cupredoxins - blue copper proteins"/>
    <property type="match status" value="1"/>
</dbReference>
<evidence type="ECO:0000313" key="2">
    <source>
        <dbReference type="EMBL" id="GJE02390.1"/>
    </source>
</evidence>
<feature type="signal peptide" evidence="1">
    <location>
        <begin position="1"/>
        <end position="21"/>
    </location>
</feature>
<organism evidence="2 3">
    <name type="scientific">Methylobacterium isbiliense</name>
    <dbReference type="NCBI Taxonomy" id="315478"/>
    <lineage>
        <taxon>Bacteria</taxon>
        <taxon>Pseudomonadati</taxon>
        <taxon>Pseudomonadota</taxon>
        <taxon>Alphaproteobacteria</taxon>
        <taxon>Hyphomicrobiales</taxon>
        <taxon>Methylobacteriaceae</taxon>
        <taxon>Methylobacterium</taxon>
    </lineage>
</organism>
<reference evidence="2" key="1">
    <citation type="journal article" date="2021" name="Front. Microbiol.">
        <title>Comprehensive Comparative Genomics and Phenotyping of Methylobacterium Species.</title>
        <authorList>
            <person name="Alessa O."/>
            <person name="Ogura Y."/>
            <person name="Fujitani Y."/>
            <person name="Takami H."/>
            <person name="Hayashi T."/>
            <person name="Sahin N."/>
            <person name="Tani A."/>
        </authorList>
    </citation>
    <scope>NUCLEOTIDE SEQUENCE</scope>
    <source>
        <strain evidence="2">DSM 17168</strain>
    </source>
</reference>
<comment type="caution">
    <text evidence="2">The sequence shown here is derived from an EMBL/GenBank/DDBJ whole genome shotgun (WGS) entry which is preliminary data.</text>
</comment>
<evidence type="ECO:0008006" key="4">
    <source>
        <dbReference type="Google" id="ProtNLM"/>
    </source>
</evidence>
<sequence length="142" mass="15794">MRPLLRAVLAAALLAAGPALARDLAKGRTDLPDLVLGDDQGNDYAVSTKDIEMEAGKSYRLRITAKGQKEYKFFAPEFFRGVWMNQIVINHLEIHMAGPPHHLEFDDPGTIEVEFVAVRAGEFPWTIQGLESRGMSGRFIVK</sequence>
<dbReference type="InterPro" id="IPR008972">
    <property type="entry name" value="Cupredoxin"/>
</dbReference>
<accession>A0ABQ4SKW0</accession>
<protein>
    <recommendedName>
        <fullName evidence="4">Copper-binding protein</fullName>
    </recommendedName>
</protein>
<keyword evidence="1" id="KW-0732">Signal</keyword>
<evidence type="ECO:0000256" key="1">
    <source>
        <dbReference type="SAM" id="SignalP"/>
    </source>
</evidence>
<reference evidence="2" key="2">
    <citation type="submission" date="2021-08" db="EMBL/GenBank/DDBJ databases">
        <authorList>
            <person name="Tani A."/>
            <person name="Ola A."/>
            <person name="Ogura Y."/>
            <person name="Katsura K."/>
            <person name="Hayashi T."/>
        </authorList>
    </citation>
    <scope>NUCLEOTIDE SEQUENCE</scope>
    <source>
        <strain evidence="2">DSM 17168</strain>
    </source>
</reference>
<feature type="chain" id="PRO_5045206235" description="Copper-binding protein" evidence="1">
    <location>
        <begin position="22"/>
        <end position="142"/>
    </location>
</feature>
<dbReference type="RefSeq" id="WP_238238497.1">
    <property type="nucleotide sequence ID" value="NZ_BPQQ01000055.1"/>
</dbReference>
<keyword evidence="3" id="KW-1185">Reference proteome</keyword>